<feature type="compositionally biased region" description="Polar residues" evidence="1">
    <location>
        <begin position="37"/>
        <end position="59"/>
    </location>
</feature>
<name>A0A0V1LJB4_9BILA</name>
<evidence type="ECO:0000313" key="3">
    <source>
        <dbReference type="Proteomes" id="UP000054721"/>
    </source>
</evidence>
<accession>A0A0V1LJB4</accession>
<organism evidence="2 3">
    <name type="scientific">Trichinella nativa</name>
    <dbReference type="NCBI Taxonomy" id="6335"/>
    <lineage>
        <taxon>Eukaryota</taxon>
        <taxon>Metazoa</taxon>
        <taxon>Ecdysozoa</taxon>
        <taxon>Nematoda</taxon>
        <taxon>Enoplea</taxon>
        <taxon>Dorylaimia</taxon>
        <taxon>Trichinellida</taxon>
        <taxon>Trichinellidae</taxon>
        <taxon>Trichinella</taxon>
    </lineage>
</organism>
<sequence>MKKLPPRPPSHHIWPFAAFQTCKVHDVQPPGKAIPKTAQSSSGPGNPKCNSCGSQVGSRSGTIFRRQGVACLQ</sequence>
<reference evidence="2 3" key="1">
    <citation type="submission" date="2015-05" db="EMBL/GenBank/DDBJ databases">
        <title>Evolution of Trichinella species and genotypes.</title>
        <authorList>
            <person name="Korhonen P.K."/>
            <person name="Edoardo P."/>
            <person name="Giuseppe L.R."/>
            <person name="Gasser R.B."/>
        </authorList>
    </citation>
    <scope>NUCLEOTIDE SEQUENCE [LARGE SCALE GENOMIC DNA]</scope>
    <source>
        <strain evidence="2">ISS10</strain>
    </source>
</reference>
<gene>
    <name evidence="2" type="ORF">T02_624</name>
</gene>
<feature type="region of interest" description="Disordered" evidence="1">
    <location>
        <begin position="29"/>
        <end position="59"/>
    </location>
</feature>
<keyword evidence="3" id="KW-1185">Reference proteome</keyword>
<comment type="caution">
    <text evidence="2">The sequence shown here is derived from an EMBL/GenBank/DDBJ whole genome shotgun (WGS) entry which is preliminary data.</text>
</comment>
<evidence type="ECO:0000256" key="1">
    <source>
        <dbReference type="SAM" id="MobiDB-lite"/>
    </source>
</evidence>
<dbReference type="EMBL" id="JYDW01000040">
    <property type="protein sequence ID" value="KRZ59572.1"/>
    <property type="molecule type" value="Genomic_DNA"/>
</dbReference>
<dbReference type="AlphaFoldDB" id="A0A0V1LJB4"/>
<protein>
    <submittedName>
        <fullName evidence="2">Uncharacterized protein</fullName>
    </submittedName>
</protein>
<evidence type="ECO:0000313" key="2">
    <source>
        <dbReference type="EMBL" id="KRZ59572.1"/>
    </source>
</evidence>
<dbReference type="Proteomes" id="UP000054721">
    <property type="component" value="Unassembled WGS sequence"/>
</dbReference>
<proteinExistence type="predicted"/>